<dbReference type="EnsemblPlants" id="AVESA.00010b.r2.5CG0869450.1">
    <property type="protein sequence ID" value="AVESA.00010b.r2.5CG0869450.1.CDS"/>
    <property type="gene ID" value="AVESA.00010b.r2.5CG0869450"/>
</dbReference>
<name>A0ACD5XXJ9_AVESA</name>
<evidence type="ECO:0000313" key="1">
    <source>
        <dbReference type="EnsemblPlants" id="AVESA.00010b.r2.5CG0869450.1.CDS"/>
    </source>
</evidence>
<proteinExistence type="predicted"/>
<protein>
    <submittedName>
        <fullName evidence="1">Uncharacterized protein</fullName>
    </submittedName>
</protein>
<reference evidence="1" key="2">
    <citation type="submission" date="2025-09" db="UniProtKB">
        <authorList>
            <consortium name="EnsemblPlants"/>
        </authorList>
    </citation>
    <scope>IDENTIFICATION</scope>
</reference>
<organism evidence="1 2">
    <name type="scientific">Avena sativa</name>
    <name type="common">Oat</name>
    <dbReference type="NCBI Taxonomy" id="4498"/>
    <lineage>
        <taxon>Eukaryota</taxon>
        <taxon>Viridiplantae</taxon>
        <taxon>Streptophyta</taxon>
        <taxon>Embryophyta</taxon>
        <taxon>Tracheophyta</taxon>
        <taxon>Spermatophyta</taxon>
        <taxon>Magnoliopsida</taxon>
        <taxon>Liliopsida</taxon>
        <taxon>Poales</taxon>
        <taxon>Poaceae</taxon>
        <taxon>BOP clade</taxon>
        <taxon>Pooideae</taxon>
        <taxon>Poodae</taxon>
        <taxon>Poeae</taxon>
        <taxon>Poeae Chloroplast Group 1 (Aveneae type)</taxon>
        <taxon>Aveninae</taxon>
        <taxon>Avena</taxon>
    </lineage>
</organism>
<evidence type="ECO:0000313" key="2">
    <source>
        <dbReference type="Proteomes" id="UP001732700"/>
    </source>
</evidence>
<reference evidence="1" key="1">
    <citation type="submission" date="2021-05" db="EMBL/GenBank/DDBJ databases">
        <authorList>
            <person name="Scholz U."/>
            <person name="Mascher M."/>
            <person name="Fiebig A."/>
        </authorList>
    </citation>
    <scope>NUCLEOTIDE SEQUENCE [LARGE SCALE GENOMIC DNA]</scope>
</reference>
<sequence length="478" mass="51012">MPCSSSSSSSTDYDDDPDYRVDASDDEHDYRAVTPDVGHGATDVVLPAHADPEVVVSLLCTQDDVDAVCRKYGVPKGQYTARPAGNLRASSPPPPGAVCVYAHALEAGMRVPLHPFYRDALAHLGIAPTQLAPNGWRIMAGFLVLCHSAGVPPSLAVFRHFFGFLPLLPAKDDKRKRWYFFRSRDTSGLCLAGLPHRNKDWKRGFFFLSSPEPWGCPVEWGQPPESSFVEPMLSGEEEEMAARLLQAHDAAPVDLRTYLCDSNLVAAMISPASPAPPSSCARTSAGSTGMDPSVYGMMKTMLAEKAAAAAKKVKTEPGSSPFCGKKRSLDDEANGEECLPPSSVLPNTPPAAHGCSSSVPAGVCSPPPGFPRTPQHFATGHEGASTDWKAARELLQGAVAPAQERVFAASRPSDVVASCCVAVLKAANYTSFSLGYALELEKKLAARDAEVAALQDQLNRAKAKLAAVPVKGRRTRRT</sequence>
<keyword evidence="2" id="KW-1185">Reference proteome</keyword>
<accession>A0ACD5XXJ9</accession>
<dbReference type="Proteomes" id="UP001732700">
    <property type="component" value="Chromosome 5C"/>
</dbReference>